<dbReference type="InterPro" id="IPR001179">
    <property type="entry name" value="PPIase_FKBP_dom"/>
</dbReference>
<proteinExistence type="predicted"/>
<comment type="catalytic activity">
    <reaction evidence="1 5">
        <text>[protein]-peptidylproline (omega=180) = [protein]-peptidylproline (omega=0)</text>
        <dbReference type="Rhea" id="RHEA:16237"/>
        <dbReference type="Rhea" id="RHEA-COMP:10747"/>
        <dbReference type="Rhea" id="RHEA-COMP:10748"/>
        <dbReference type="ChEBI" id="CHEBI:83833"/>
        <dbReference type="ChEBI" id="CHEBI:83834"/>
        <dbReference type="EC" id="5.2.1.8"/>
    </reaction>
</comment>
<keyword evidence="4 5" id="KW-0413">Isomerase</keyword>
<reference evidence="9" key="1">
    <citation type="journal article" date="2015" name="PLoS Genet.">
        <title>Genome Sequence and Transcriptome Analyses of Chrysochromulina tobin: Metabolic Tools for Enhanced Algal Fitness in the Prominent Order Prymnesiales (Haptophyceae).</title>
        <authorList>
            <person name="Hovde B.T."/>
            <person name="Deodato C.R."/>
            <person name="Hunsperger H.M."/>
            <person name="Ryken S.A."/>
            <person name="Yost W."/>
            <person name="Jha R.K."/>
            <person name="Patterson J."/>
            <person name="Monnat R.J. Jr."/>
            <person name="Barlow S.B."/>
            <person name="Starkenburg S.R."/>
            <person name="Cattolico R.A."/>
        </authorList>
    </citation>
    <scope>NUCLEOTIDE SEQUENCE</scope>
    <source>
        <strain evidence="9">CCMP291</strain>
    </source>
</reference>
<sequence length="187" mass="19812">MSGGVARNGQKVTVKYVGTLTNGKRFDAGDISFRLGAGEVIKGWDLGVAGMRVGGKRKLRIPPDAAYGKRGAPPTIPPNATLLFDVELKREVETNAAEADMDGGDLFERLDAMSKAAVMAPEDDLILRMGAVSKLRTARSKEKKASSSTSGLAKPKSAIGKRRDRRRASDSSRKPGATPRMAPSAGD</sequence>
<dbReference type="GO" id="GO:0000785">
    <property type="term" value="C:chromatin"/>
    <property type="evidence" value="ECO:0007669"/>
    <property type="project" value="TreeGrafter"/>
</dbReference>
<keyword evidence="3 5" id="KW-0697">Rotamase</keyword>
<name>A0A0M0JT16_9EUKA</name>
<dbReference type="PROSITE" id="PS50059">
    <property type="entry name" value="FKBP_PPIASE"/>
    <property type="match status" value="1"/>
</dbReference>
<evidence type="ECO:0000313" key="8">
    <source>
        <dbReference type="EMBL" id="KOO29640.1"/>
    </source>
</evidence>
<evidence type="ECO:0000259" key="7">
    <source>
        <dbReference type="PROSITE" id="PS50059"/>
    </source>
</evidence>
<dbReference type="Gene3D" id="3.10.50.40">
    <property type="match status" value="1"/>
</dbReference>
<dbReference type="FunFam" id="3.10.50.40:FF:000006">
    <property type="entry name" value="Peptidyl-prolyl cis-trans isomerase"/>
    <property type="match status" value="1"/>
</dbReference>
<dbReference type="OrthoDB" id="1902587at2759"/>
<evidence type="ECO:0000313" key="9">
    <source>
        <dbReference type="Proteomes" id="UP000037460"/>
    </source>
</evidence>
<organism evidence="8 9">
    <name type="scientific">Chrysochromulina tobinii</name>
    <dbReference type="NCBI Taxonomy" id="1460289"/>
    <lineage>
        <taxon>Eukaryota</taxon>
        <taxon>Haptista</taxon>
        <taxon>Haptophyta</taxon>
        <taxon>Prymnesiophyceae</taxon>
        <taxon>Prymnesiales</taxon>
        <taxon>Chrysochromulinaceae</taxon>
        <taxon>Chrysochromulina</taxon>
    </lineage>
</organism>
<evidence type="ECO:0000256" key="6">
    <source>
        <dbReference type="SAM" id="MobiDB-lite"/>
    </source>
</evidence>
<gene>
    <name evidence="8" type="ORF">Ctob_006396</name>
</gene>
<protein>
    <recommendedName>
        <fullName evidence="2 5">peptidylprolyl isomerase</fullName>
        <ecNumber evidence="2 5">5.2.1.8</ecNumber>
    </recommendedName>
</protein>
<evidence type="ECO:0000256" key="1">
    <source>
        <dbReference type="ARBA" id="ARBA00000971"/>
    </source>
</evidence>
<keyword evidence="9" id="KW-1185">Reference proteome</keyword>
<dbReference type="EMBL" id="JWZX01002384">
    <property type="protein sequence ID" value="KOO29640.1"/>
    <property type="molecule type" value="Genomic_DNA"/>
</dbReference>
<dbReference type="PANTHER" id="PTHR43811">
    <property type="entry name" value="FKBP-TYPE PEPTIDYL-PROLYL CIS-TRANS ISOMERASE FKPA"/>
    <property type="match status" value="1"/>
</dbReference>
<dbReference type="AlphaFoldDB" id="A0A0M0JT16"/>
<dbReference type="SUPFAM" id="SSF54534">
    <property type="entry name" value="FKBP-like"/>
    <property type="match status" value="1"/>
</dbReference>
<dbReference type="GO" id="GO:0003755">
    <property type="term" value="F:peptidyl-prolyl cis-trans isomerase activity"/>
    <property type="evidence" value="ECO:0007669"/>
    <property type="project" value="UniProtKB-KW"/>
</dbReference>
<evidence type="ECO:0000256" key="4">
    <source>
        <dbReference type="ARBA" id="ARBA00023235"/>
    </source>
</evidence>
<comment type="caution">
    <text evidence="8">The sequence shown here is derived from an EMBL/GenBank/DDBJ whole genome shotgun (WGS) entry which is preliminary data.</text>
</comment>
<dbReference type="PANTHER" id="PTHR43811:SF19">
    <property type="entry name" value="39 KDA FK506-BINDING NUCLEAR PROTEIN"/>
    <property type="match status" value="1"/>
</dbReference>
<dbReference type="Proteomes" id="UP000037460">
    <property type="component" value="Unassembled WGS sequence"/>
</dbReference>
<feature type="domain" description="PPIase FKBP-type" evidence="7">
    <location>
        <begin position="9"/>
        <end position="92"/>
    </location>
</feature>
<accession>A0A0M0JT16</accession>
<feature type="region of interest" description="Disordered" evidence="6">
    <location>
        <begin position="136"/>
        <end position="187"/>
    </location>
</feature>
<dbReference type="Pfam" id="PF00254">
    <property type="entry name" value="FKBP_C"/>
    <property type="match status" value="1"/>
</dbReference>
<evidence type="ECO:0000256" key="5">
    <source>
        <dbReference type="PROSITE-ProRule" id="PRU00277"/>
    </source>
</evidence>
<evidence type="ECO:0000256" key="3">
    <source>
        <dbReference type="ARBA" id="ARBA00023110"/>
    </source>
</evidence>
<evidence type="ECO:0000256" key="2">
    <source>
        <dbReference type="ARBA" id="ARBA00013194"/>
    </source>
</evidence>
<dbReference type="GO" id="GO:0005730">
    <property type="term" value="C:nucleolus"/>
    <property type="evidence" value="ECO:0007669"/>
    <property type="project" value="TreeGrafter"/>
</dbReference>
<dbReference type="InterPro" id="IPR046357">
    <property type="entry name" value="PPIase_dom_sf"/>
</dbReference>
<dbReference type="EC" id="5.2.1.8" evidence="2 5"/>